<evidence type="ECO:0000256" key="4">
    <source>
        <dbReference type="ARBA" id="ARBA00022475"/>
    </source>
</evidence>
<dbReference type="PANTHER" id="PTHR43297">
    <property type="entry name" value="OLIGOPEPTIDE TRANSPORT ATP-BINDING PROTEIN APPD"/>
    <property type="match status" value="1"/>
</dbReference>
<dbReference type="CDD" id="cd03257">
    <property type="entry name" value="ABC_NikE_OppD_transporters"/>
    <property type="match status" value="1"/>
</dbReference>
<evidence type="ECO:0000256" key="3">
    <source>
        <dbReference type="ARBA" id="ARBA00022448"/>
    </source>
</evidence>
<comment type="caution">
    <text evidence="10">The sequence shown here is derived from an EMBL/GenBank/DDBJ whole genome shotgun (WGS) entry which is preliminary data.</text>
</comment>
<dbReference type="PROSITE" id="PS50893">
    <property type="entry name" value="ABC_TRANSPORTER_2"/>
    <property type="match status" value="1"/>
</dbReference>
<keyword evidence="7 10" id="KW-0067">ATP-binding</keyword>
<dbReference type="Gene3D" id="3.40.50.300">
    <property type="entry name" value="P-loop containing nucleotide triphosphate hydrolases"/>
    <property type="match status" value="1"/>
</dbReference>
<evidence type="ECO:0000256" key="8">
    <source>
        <dbReference type="ARBA" id="ARBA00023136"/>
    </source>
</evidence>
<dbReference type="Proteomes" id="UP001489897">
    <property type="component" value="Unassembled WGS sequence"/>
</dbReference>
<dbReference type="RefSeq" id="WP_342947041.1">
    <property type="nucleotide sequence ID" value="NZ_JAYMRV010000003.1"/>
</dbReference>
<comment type="subcellular location">
    <subcellularLocation>
        <location evidence="1">Cell inner membrane</location>
        <topology evidence="1">Peripheral membrane protein</topology>
    </subcellularLocation>
</comment>
<gene>
    <name evidence="10" type="ORF">VSR73_12905</name>
</gene>
<dbReference type="InterPro" id="IPR027417">
    <property type="entry name" value="P-loop_NTPase"/>
</dbReference>
<evidence type="ECO:0000313" key="10">
    <source>
        <dbReference type="EMBL" id="MEM5421958.1"/>
    </source>
</evidence>
<keyword evidence="8" id="KW-0472">Membrane</keyword>
<protein>
    <submittedName>
        <fullName evidence="10">ABC transporter ATP-binding protein</fullName>
    </submittedName>
</protein>
<keyword evidence="11" id="KW-1185">Reference proteome</keyword>
<comment type="similarity">
    <text evidence="2">Belongs to the ABC transporter superfamily.</text>
</comment>
<keyword evidence="6" id="KW-0547">Nucleotide-binding</keyword>
<dbReference type="NCBIfam" id="TIGR01727">
    <property type="entry name" value="oligo_HPY"/>
    <property type="match status" value="1"/>
</dbReference>
<evidence type="ECO:0000313" key="11">
    <source>
        <dbReference type="Proteomes" id="UP001489897"/>
    </source>
</evidence>
<keyword evidence="5" id="KW-0997">Cell inner membrane</keyword>
<dbReference type="InterPro" id="IPR003439">
    <property type="entry name" value="ABC_transporter-like_ATP-bd"/>
</dbReference>
<keyword evidence="3" id="KW-0813">Transport</keyword>
<dbReference type="SMART" id="SM00382">
    <property type="entry name" value="AAA"/>
    <property type="match status" value="1"/>
</dbReference>
<dbReference type="PANTHER" id="PTHR43297:SF2">
    <property type="entry name" value="DIPEPTIDE TRANSPORT ATP-BINDING PROTEIN DPPD"/>
    <property type="match status" value="1"/>
</dbReference>
<accession>A0ABU9RQX8</accession>
<proteinExistence type="inferred from homology"/>
<organism evidence="10 11">
    <name type="scientific">Paraburkholderia ferrariae</name>
    <dbReference type="NCBI Taxonomy" id="386056"/>
    <lineage>
        <taxon>Bacteria</taxon>
        <taxon>Pseudomonadati</taxon>
        <taxon>Pseudomonadota</taxon>
        <taxon>Betaproteobacteria</taxon>
        <taxon>Burkholderiales</taxon>
        <taxon>Burkholderiaceae</taxon>
        <taxon>Paraburkholderia</taxon>
    </lineage>
</organism>
<evidence type="ECO:0000259" key="9">
    <source>
        <dbReference type="PROSITE" id="PS50893"/>
    </source>
</evidence>
<dbReference type="SUPFAM" id="SSF52540">
    <property type="entry name" value="P-loop containing nucleoside triphosphate hydrolases"/>
    <property type="match status" value="1"/>
</dbReference>
<dbReference type="EMBL" id="JAYMRV010000003">
    <property type="protein sequence ID" value="MEM5421958.1"/>
    <property type="molecule type" value="Genomic_DNA"/>
</dbReference>
<reference evidence="10 11" key="1">
    <citation type="submission" date="2024-01" db="EMBL/GenBank/DDBJ databases">
        <title>The diversity of rhizobia nodulating Mimosa spp. in eleven states of Brazil covering several biomes is determined by host plant, location, and edaphic factors.</title>
        <authorList>
            <person name="Rouws L."/>
            <person name="Barauna A."/>
            <person name="Beukes C."/>
            <person name="De Faria S.M."/>
            <person name="Gross E."/>
            <person name="Dos Reis Junior F.B."/>
            <person name="Simon M."/>
            <person name="Maluk M."/>
            <person name="Odee D.W."/>
            <person name="Kenicer G."/>
            <person name="Young J.P.W."/>
            <person name="Reis V.M."/>
            <person name="Zilli J."/>
            <person name="James E.K."/>
        </authorList>
    </citation>
    <scope>NUCLEOTIDE SEQUENCE [LARGE SCALE GENOMIC DNA]</scope>
    <source>
        <strain evidence="10 11">JPY167</strain>
    </source>
</reference>
<dbReference type="Pfam" id="PF08352">
    <property type="entry name" value="oligo_HPY"/>
    <property type="match status" value="1"/>
</dbReference>
<evidence type="ECO:0000256" key="6">
    <source>
        <dbReference type="ARBA" id="ARBA00022741"/>
    </source>
</evidence>
<sequence length="331" mass="35629">MTDPSTVTDSLLEIRNLRIELASHGRTHALIEGIDLRIARGEAVALIGESGSGKSLTALAVMNLLPPALHASGGALRWHEIRDGAPAAAMVFQNPRAALNPVRRIGQQFDDVLRTMRVPRRARAQRAVQLLEQVAMSPAQRYLRAWPHELSGGLCQRVSLALALAREAALLVADEPTTGLDAVTQSQVLTLIGELRRARRMALLLITHDLGAALHHSDRVAVMHAGQLVEVLPSRDFLRNARHPYSRALISATPALVSTLGQLRGVPGELPELAHIDRAACRFHARCANATPQCVEAAPPVVETTSGGHLRCWHPAPADALSALPLTDCHA</sequence>
<evidence type="ECO:0000256" key="7">
    <source>
        <dbReference type="ARBA" id="ARBA00022840"/>
    </source>
</evidence>
<keyword evidence="4" id="KW-1003">Cell membrane</keyword>
<feature type="domain" description="ABC transporter" evidence="9">
    <location>
        <begin position="14"/>
        <end position="250"/>
    </location>
</feature>
<evidence type="ECO:0000256" key="2">
    <source>
        <dbReference type="ARBA" id="ARBA00005417"/>
    </source>
</evidence>
<evidence type="ECO:0000256" key="5">
    <source>
        <dbReference type="ARBA" id="ARBA00022519"/>
    </source>
</evidence>
<dbReference type="InterPro" id="IPR003593">
    <property type="entry name" value="AAA+_ATPase"/>
</dbReference>
<dbReference type="GO" id="GO:0005524">
    <property type="term" value="F:ATP binding"/>
    <property type="evidence" value="ECO:0007669"/>
    <property type="project" value="UniProtKB-KW"/>
</dbReference>
<dbReference type="Pfam" id="PF00005">
    <property type="entry name" value="ABC_tran"/>
    <property type="match status" value="1"/>
</dbReference>
<dbReference type="InterPro" id="IPR050388">
    <property type="entry name" value="ABC_Ni/Peptide_Import"/>
</dbReference>
<name>A0ABU9RQX8_9BURK</name>
<evidence type="ECO:0000256" key="1">
    <source>
        <dbReference type="ARBA" id="ARBA00004417"/>
    </source>
</evidence>
<dbReference type="InterPro" id="IPR013563">
    <property type="entry name" value="Oligopep_ABC_C"/>
</dbReference>